<dbReference type="Gramene" id="TKW33201">
    <property type="protein sequence ID" value="TKW33201"/>
    <property type="gene ID" value="SEVIR_2G217100v2"/>
</dbReference>
<feature type="region of interest" description="Disordered" evidence="1">
    <location>
        <begin position="198"/>
        <end position="256"/>
    </location>
</feature>
<protein>
    <submittedName>
        <fullName evidence="2">Uncharacterized protein</fullName>
    </submittedName>
</protein>
<dbReference type="EMBL" id="CM016553">
    <property type="protein sequence ID" value="TKW33201.1"/>
    <property type="molecule type" value="Genomic_DNA"/>
</dbReference>
<feature type="compositionally biased region" description="Basic and acidic residues" evidence="1">
    <location>
        <begin position="352"/>
        <end position="368"/>
    </location>
</feature>
<feature type="compositionally biased region" description="Low complexity" evidence="1">
    <location>
        <begin position="173"/>
        <end position="182"/>
    </location>
</feature>
<organism evidence="2 3">
    <name type="scientific">Setaria viridis</name>
    <name type="common">Green bristlegrass</name>
    <name type="synonym">Setaria italica subsp. viridis</name>
    <dbReference type="NCBI Taxonomy" id="4556"/>
    <lineage>
        <taxon>Eukaryota</taxon>
        <taxon>Viridiplantae</taxon>
        <taxon>Streptophyta</taxon>
        <taxon>Embryophyta</taxon>
        <taxon>Tracheophyta</taxon>
        <taxon>Spermatophyta</taxon>
        <taxon>Magnoliopsida</taxon>
        <taxon>Liliopsida</taxon>
        <taxon>Poales</taxon>
        <taxon>Poaceae</taxon>
        <taxon>PACMAD clade</taxon>
        <taxon>Panicoideae</taxon>
        <taxon>Panicodae</taxon>
        <taxon>Paniceae</taxon>
        <taxon>Cenchrinae</taxon>
        <taxon>Setaria</taxon>
    </lineage>
</organism>
<dbReference type="Proteomes" id="UP000298652">
    <property type="component" value="Chromosome 2"/>
</dbReference>
<sequence length="532" mass="56531">MSSSRCSTCRWSASTQSRCWSAQRRRAASNAARARRGTEESVRDTSAAPRTEHRQKQEDEGGGAGDDAGDAERGHPSARAVALQPRPRRAQDPHAARLLLPQAPCRTRRRRRGRIPLLRAGAAAGRVGPGAGAVLPAGGAPGGRPGGPDRDRLHGRGRALRRRPRRLRRRRGVPGLRAVPRGAPPARALRRVRRAALRARHGPDHLPQVRRRDGGHGHAPRDDGRRRRVPIHPYMDGAGARGVPAHGAAVPRPDPAPVALPAARPLRAPGLLPVLPQRRAAALRDARLRRPAQAPRRHPVAVRAGGVHLLRGDRAPVARHVRRQGPPRRRRHAAPGARQHPAAPPPAASRGLLRERDRAGPGDREGRGRAVAAAGLRGGADQARGVPRGRRVRAVGDRLPGGGVGEGKPGGARTVHAGVGPVGGQLAGHAHLRRRLRVGAPGVRGAGADVRQRHGVRDAGARQGRPHQGALRARARVPADLREGLLRGVTAAPRRRPSCSGEAYRGVGEAAPCGAVVVTSIVWRRIGTEPVR</sequence>
<proteinExistence type="predicted"/>
<evidence type="ECO:0000313" key="2">
    <source>
        <dbReference type="EMBL" id="TKW33201.1"/>
    </source>
</evidence>
<feature type="compositionally biased region" description="Basic residues" evidence="1">
    <location>
        <begin position="317"/>
        <end position="333"/>
    </location>
</feature>
<accession>A0A4U6VTH0</accession>
<feature type="region of interest" description="Disordered" evidence="1">
    <location>
        <begin position="311"/>
        <end position="389"/>
    </location>
</feature>
<dbReference type="OMA" id="ADRAHEC"/>
<feature type="compositionally biased region" description="Polar residues" evidence="1">
    <location>
        <begin position="1"/>
        <end position="20"/>
    </location>
</feature>
<feature type="compositionally biased region" description="Basic and acidic residues" evidence="1">
    <location>
        <begin position="450"/>
        <end position="460"/>
    </location>
</feature>
<keyword evidence="3" id="KW-1185">Reference proteome</keyword>
<feature type="region of interest" description="Disordered" evidence="1">
    <location>
        <begin position="445"/>
        <end position="470"/>
    </location>
</feature>
<feature type="region of interest" description="Disordered" evidence="1">
    <location>
        <begin position="1"/>
        <end position="112"/>
    </location>
</feature>
<reference evidence="2" key="1">
    <citation type="submission" date="2019-03" db="EMBL/GenBank/DDBJ databases">
        <title>WGS assembly of Setaria viridis.</title>
        <authorList>
            <person name="Huang P."/>
            <person name="Jenkins J."/>
            <person name="Grimwood J."/>
            <person name="Barry K."/>
            <person name="Healey A."/>
            <person name="Mamidi S."/>
            <person name="Sreedasyam A."/>
            <person name="Shu S."/>
            <person name="Feldman M."/>
            <person name="Wu J."/>
            <person name="Yu Y."/>
            <person name="Chen C."/>
            <person name="Johnson J."/>
            <person name="Rokhsar D."/>
            <person name="Baxter I."/>
            <person name="Schmutz J."/>
            <person name="Brutnell T."/>
            <person name="Kellogg E."/>
        </authorList>
    </citation>
    <scope>NUCLEOTIDE SEQUENCE [LARGE SCALE GENOMIC DNA]</scope>
</reference>
<feature type="compositionally biased region" description="Basic and acidic residues" evidence="1">
    <location>
        <begin position="210"/>
        <end position="225"/>
    </location>
</feature>
<feature type="compositionally biased region" description="Basic and acidic residues" evidence="1">
    <location>
        <begin position="50"/>
        <end position="59"/>
    </location>
</feature>
<evidence type="ECO:0000256" key="1">
    <source>
        <dbReference type="SAM" id="MobiDB-lite"/>
    </source>
</evidence>
<feature type="compositionally biased region" description="Basic residues" evidence="1">
    <location>
        <begin position="155"/>
        <end position="172"/>
    </location>
</feature>
<name>A0A4U6VTH0_SETVI</name>
<evidence type="ECO:0000313" key="3">
    <source>
        <dbReference type="Proteomes" id="UP000298652"/>
    </source>
</evidence>
<gene>
    <name evidence="2" type="ORF">SEVIR_2G217100v2</name>
</gene>
<dbReference type="AlphaFoldDB" id="A0A4U6VTH0"/>
<feature type="region of interest" description="Disordered" evidence="1">
    <location>
        <begin position="136"/>
        <end position="182"/>
    </location>
</feature>